<dbReference type="Proteomes" id="UP000265618">
    <property type="component" value="Unassembled WGS sequence"/>
</dbReference>
<evidence type="ECO:0000313" key="2">
    <source>
        <dbReference type="Proteomes" id="UP000265618"/>
    </source>
</evidence>
<sequence length="15" mass="1665">RVYIAIDGVAPYTKV</sequence>
<proteinExistence type="predicted"/>
<protein>
    <submittedName>
        <fullName evidence="1">Uncharacterized protein</fullName>
    </submittedName>
</protein>
<organism evidence="1 2">
    <name type="scientific">Kipferlia bialata</name>
    <dbReference type="NCBI Taxonomy" id="797122"/>
    <lineage>
        <taxon>Eukaryota</taxon>
        <taxon>Metamonada</taxon>
        <taxon>Carpediemonas-like organisms</taxon>
        <taxon>Kipferlia</taxon>
    </lineage>
</organism>
<feature type="non-terminal residue" evidence="1">
    <location>
        <position position="1"/>
    </location>
</feature>
<name>A0A391PE70_9EUKA</name>
<comment type="caution">
    <text evidence="1">The sequence shown here is derived from an EMBL/GenBank/DDBJ whole genome shotgun (WGS) entry which is preliminary data.</text>
</comment>
<gene>
    <name evidence="1" type="ORF">KIPB_016417</name>
</gene>
<reference evidence="1 2" key="1">
    <citation type="journal article" date="2018" name="PLoS ONE">
        <title>The draft genome of Kipferlia bialata reveals reductive genome evolution in fornicate parasites.</title>
        <authorList>
            <person name="Tanifuji G."/>
            <person name="Takabayashi S."/>
            <person name="Kume K."/>
            <person name="Takagi M."/>
            <person name="Nakayama T."/>
            <person name="Kamikawa R."/>
            <person name="Inagaki Y."/>
            <person name="Hashimoto T."/>
        </authorList>
    </citation>
    <scope>NUCLEOTIDE SEQUENCE [LARGE SCALE GENOMIC DNA]</scope>
    <source>
        <strain evidence="1">NY0173</strain>
    </source>
</reference>
<accession>A0A391PE70</accession>
<evidence type="ECO:0000313" key="1">
    <source>
        <dbReference type="EMBL" id="GCA65162.1"/>
    </source>
</evidence>
<keyword evidence="2" id="KW-1185">Reference proteome</keyword>
<dbReference type="EMBL" id="BDIP01010011">
    <property type="protein sequence ID" value="GCA65162.1"/>
    <property type="molecule type" value="Genomic_DNA"/>
</dbReference>